<dbReference type="AlphaFoldDB" id="A0A4R8V0W2"/>
<name>A0A4R8V0W2_9MICO</name>
<keyword evidence="5" id="KW-1185">Reference proteome</keyword>
<dbReference type="CDD" id="cd00829">
    <property type="entry name" value="SCP-x_thiolase"/>
    <property type="match status" value="1"/>
</dbReference>
<dbReference type="EMBL" id="FNIB01000007">
    <property type="protein sequence ID" value="SDN72288.1"/>
    <property type="molecule type" value="Genomic_DNA"/>
</dbReference>
<dbReference type="EMBL" id="SOFD01000029">
    <property type="protein sequence ID" value="TFB75512.1"/>
    <property type="molecule type" value="Genomic_DNA"/>
</dbReference>
<dbReference type="GO" id="GO:0016747">
    <property type="term" value="F:acyltransferase activity, transferring groups other than amino-acyl groups"/>
    <property type="evidence" value="ECO:0007669"/>
    <property type="project" value="InterPro"/>
</dbReference>
<evidence type="ECO:0000313" key="2">
    <source>
        <dbReference type="EMBL" id="SDN72288.1"/>
    </source>
</evidence>
<gene>
    <name evidence="3" type="ORF">E3O21_11800</name>
    <name evidence="2" type="ORF">SAMN05216368_10710</name>
</gene>
<dbReference type="STRING" id="1424659.SAMN05216368_10710"/>
<dbReference type="RefSeq" id="WP_092340810.1">
    <property type="nucleotide sequence ID" value="NZ_FNIB01000007.1"/>
</dbReference>
<dbReference type="PANTHER" id="PTHR42870">
    <property type="entry name" value="ACETYL-COA C-ACETYLTRANSFERASE"/>
    <property type="match status" value="1"/>
</dbReference>
<dbReference type="InterPro" id="IPR002155">
    <property type="entry name" value="Thiolase"/>
</dbReference>
<evidence type="ECO:0000313" key="3">
    <source>
        <dbReference type="EMBL" id="TFB75512.1"/>
    </source>
</evidence>
<evidence type="ECO:0000313" key="4">
    <source>
        <dbReference type="Proteomes" id="UP000199639"/>
    </source>
</evidence>
<dbReference type="NCBIfam" id="NF004811">
    <property type="entry name" value="PRK06158.1"/>
    <property type="match status" value="1"/>
</dbReference>
<dbReference type="Proteomes" id="UP000298252">
    <property type="component" value="Unassembled WGS sequence"/>
</dbReference>
<dbReference type="Gene3D" id="3.40.47.10">
    <property type="match status" value="1"/>
</dbReference>
<sequence>MLMTGPDREVFISGVAEAPLGEVRDHSELSMIALAAREALADAGLTLRDVDGLFVNYLGEEGTVQVGEYLGIQPSYSDSSDLGGAAFVAFLGHASAALQTGRCRVALIVYASRQRTRATRKLNHWNEKATSPQFEQPYGLPAPMGQFGLLAARHMYEYGTTPEQLASVAVTARQWAGLNPKAWKRDRLTIDDVLESRLICAPLRRLDCCLVTDGGGAIVLTTGDRARDSANTPIRVAGTGESARQWHIPQLPSLEASPGVAAARAALQMAEVGHADIDVFEPYDASTISVLLALEDVGFCGRGDAGAFVQEGNLSITGSLPSITSGGGLSYCHPGALGILLVIEAVRQLRGQAGARQVPGATVGLVHGIGGLFSTAATAVLVRG</sequence>
<dbReference type="Proteomes" id="UP000199639">
    <property type="component" value="Unassembled WGS sequence"/>
</dbReference>
<evidence type="ECO:0000313" key="5">
    <source>
        <dbReference type="Proteomes" id="UP000298252"/>
    </source>
</evidence>
<dbReference type="InterPro" id="IPR055140">
    <property type="entry name" value="Thiolase_C_2"/>
</dbReference>
<dbReference type="SUPFAM" id="SSF53901">
    <property type="entry name" value="Thiolase-like"/>
    <property type="match status" value="2"/>
</dbReference>
<keyword evidence="2" id="KW-0808">Transferase</keyword>
<proteinExistence type="predicted"/>
<organism evidence="2 4">
    <name type="scientific">Cryobacterium flavum</name>
    <dbReference type="NCBI Taxonomy" id="1424659"/>
    <lineage>
        <taxon>Bacteria</taxon>
        <taxon>Bacillati</taxon>
        <taxon>Actinomycetota</taxon>
        <taxon>Actinomycetes</taxon>
        <taxon>Micrococcales</taxon>
        <taxon>Microbacteriaceae</taxon>
        <taxon>Cryobacterium</taxon>
    </lineage>
</organism>
<protein>
    <submittedName>
        <fullName evidence="2">Acetyl-CoA acetyltransferase</fullName>
    </submittedName>
    <submittedName>
        <fullName evidence="3">Thiolase</fullName>
    </submittedName>
</protein>
<feature type="domain" description="Thiolase C-terminal" evidence="1">
    <location>
        <begin position="240"/>
        <end position="382"/>
    </location>
</feature>
<accession>A0A4R8V0W2</accession>
<evidence type="ECO:0000259" key="1">
    <source>
        <dbReference type="Pfam" id="PF22691"/>
    </source>
</evidence>
<dbReference type="Pfam" id="PF22691">
    <property type="entry name" value="Thiolase_C_1"/>
    <property type="match status" value="1"/>
</dbReference>
<dbReference type="PIRSF" id="PIRSF000429">
    <property type="entry name" value="Ac-CoA_Ac_transf"/>
    <property type="match status" value="1"/>
</dbReference>
<reference evidence="3 5" key="2">
    <citation type="submission" date="2019-03" db="EMBL/GenBank/DDBJ databases">
        <title>Genomics of glacier-inhabiting Cryobacterium strains.</title>
        <authorList>
            <person name="Liu Q."/>
            <person name="Xin Y.-H."/>
        </authorList>
    </citation>
    <scope>NUCLEOTIDE SEQUENCE [LARGE SCALE GENOMIC DNA]</scope>
    <source>
        <strain evidence="3 5">Hh8</strain>
    </source>
</reference>
<reference evidence="2 4" key="1">
    <citation type="submission" date="2016-10" db="EMBL/GenBank/DDBJ databases">
        <authorList>
            <person name="Varghese N."/>
            <person name="Submissions S."/>
        </authorList>
    </citation>
    <scope>NUCLEOTIDE SEQUENCE [LARGE SCALE GENOMIC DNA]</scope>
    <source>
        <strain evidence="2 4">CGMCC 1.11215</strain>
    </source>
</reference>
<dbReference type="PANTHER" id="PTHR42870:SF1">
    <property type="entry name" value="NON-SPECIFIC LIPID-TRANSFER PROTEIN-LIKE 2"/>
    <property type="match status" value="1"/>
</dbReference>
<dbReference type="InterPro" id="IPR016039">
    <property type="entry name" value="Thiolase-like"/>
</dbReference>